<keyword evidence="4" id="KW-0479">Metal-binding</keyword>
<evidence type="ECO:0000256" key="5">
    <source>
        <dbReference type="ARBA" id="ARBA00023002"/>
    </source>
</evidence>
<dbReference type="SUPFAM" id="SSF51735">
    <property type="entry name" value="NAD(P)-binding Rossmann-fold domains"/>
    <property type="match status" value="1"/>
</dbReference>
<comment type="caution">
    <text evidence="8">The sequence shown here is derived from an EMBL/GenBank/DDBJ whole genome shotgun (WGS) entry which is preliminary data.</text>
</comment>
<name>A0ABP4Y664_9MICO</name>
<evidence type="ECO:0000313" key="9">
    <source>
        <dbReference type="Proteomes" id="UP001499938"/>
    </source>
</evidence>
<evidence type="ECO:0000256" key="2">
    <source>
        <dbReference type="ARBA" id="ARBA00001946"/>
    </source>
</evidence>
<dbReference type="Proteomes" id="UP001499938">
    <property type="component" value="Unassembled WGS sequence"/>
</dbReference>
<evidence type="ECO:0000259" key="7">
    <source>
        <dbReference type="SMART" id="SM01274"/>
    </source>
</evidence>
<evidence type="ECO:0000313" key="8">
    <source>
        <dbReference type="EMBL" id="GAA1802718.1"/>
    </source>
</evidence>
<evidence type="ECO:0000256" key="1">
    <source>
        <dbReference type="ARBA" id="ARBA00001936"/>
    </source>
</evidence>
<feature type="domain" description="Malic enzyme NAD-binding" evidence="6">
    <location>
        <begin position="170"/>
        <end position="389"/>
    </location>
</feature>
<dbReference type="InterPro" id="IPR012301">
    <property type="entry name" value="Malic_N_dom"/>
</dbReference>
<reference evidence="9" key="1">
    <citation type="journal article" date="2019" name="Int. J. Syst. Evol. Microbiol.">
        <title>The Global Catalogue of Microorganisms (GCM) 10K type strain sequencing project: providing services to taxonomists for standard genome sequencing and annotation.</title>
        <authorList>
            <consortium name="The Broad Institute Genomics Platform"/>
            <consortium name="The Broad Institute Genome Sequencing Center for Infectious Disease"/>
            <person name="Wu L."/>
            <person name="Ma J."/>
        </authorList>
    </citation>
    <scope>NUCLEOTIDE SEQUENCE [LARGE SCALE GENOMIC DNA]</scope>
    <source>
        <strain evidence="9">JCM 15592</strain>
    </source>
</reference>
<dbReference type="InterPro" id="IPR012302">
    <property type="entry name" value="Malic_NAD-bd"/>
</dbReference>
<evidence type="ECO:0000259" key="6">
    <source>
        <dbReference type="SMART" id="SM00919"/>
    </source>
</evidence>
<dbReference type="InterPro" id="IPR037062">
    <property type="entry name" value="Malic_N_dom_sf"/>
</dbReference>
<feature type="domain" description="Malic enzyme N-terminal" evidence="7">
    <location>
        <begin position="25"/>
        <end position="158"/>
    </location>
</feature>
<comment type="similarity">
    <text evidence="3">Belongs to the malic enzymes family.</text>
</comment>
<sequence>MPSGEPSNAETADLSDDPIFRAHEGGKVAIFATKPLLDRDDLALLYTPGVAKVSEAIAKDSTLAARYTARANTVAIISDGTAVLGLGNIGPLAAMPVMEGKAVLFKQFGGVDAIPLCIESGSVEEIVDTIIRLAPSFGGINLEDISAPRCFEIEERLNRRLDIPVFHDDQHGTAIVVLAGLLNAARVLGREVTHMRVVISGAGAAGVAVAKLLLAVGIDDLVVCDSQGILGPGRVGLGGHKARLVATSNPRGLDGPLADALVGADVFIGVSGGTVPEEQVASMSPEATIFALANPTPEVHPEIAARHAAVVATGRSDYPNQINNVLAFPGIFRGALDCGAGEITEAMKLAAARAIASLVSDPTAAMIVPSVFDDRVAPAVAAAVAATHQEDSRLGGR</sequence>
<comment type="cofactor">
    <cofactor evidence="2">
        <name>Mg(2+)</name>
        <dbReference type="ChEBI" id="CHEBI:18420"/>
    </cofactor>
</comment>
<dbReference type="InterPro" id="IPR051674">
    <property type="entry name" value="Malate_Decarboxylase"/>
</dbReference>
<dbReference type="RefSeq" id="WP_344086688.1">
    <property type="nucleotide sequence ID" value="NZ_BAAAPO010000042.1"/>
</dbReference>
<dbReference type="Pfam" id="PF00390">
    <property type="entry name" value="malic"/>
    <property type="match status" value="1"/>
</dbReference>
<dbReference type="PANTHER" id="PTHR43237">
    <property type="entry name" value="NADP-DEPENDENT MALIC ENZYME"/>
    <property type="match status" value="1"/>
</dbReference>
<dbReference type="SMART" id="SM01274">
    <property type="entry name" value="malic"/>
    <property type="match status" value="1"/>
</dbReference>
<dbReference type="PANTHER" id="PTHR43237:SF4">
    <property type="entry name" value="NADP-DEPENDENT MALIC ENZYME"/>
    <property type="match status" value="1"/>
</dbReference>
<accession>A0ABP4Y664</accession>
<dbReference type="Gene3D" id="3.40.50.10380">
    <property type="entry name" value="Malic enzyme, N-terminal domain"/>
    <property type="match status" value="1"/>
</dbReference>
<organism evidence="8 9">
    <name type="scientific">Nostocoides veronense</name>
    <dbReference type="NCBI Taxonomy" id="330836"/>
    <lineage>
        <taxon>Bacteria</taxon>
        <taxon>Bacillati</taxon>
        <taxon>Actinomycetota</taxon>
        <taxon>Actinomycetes</taxon>
        <taxon>Micrococcales</taxon>
        <taxon>Intrasporangiaceae</taxon>
        <taxon>Nostocoides</taxon>
    </lineage>
</organism>
<dbReference type="Pfam" id="PF03949">
    <property type="entry name" value="Malic_M"/>
    <property type="match status" value="1"/>
</dbReference>
<dbReference type="InterPro" id="IPR046346">
    <property type="entry name" value="Aminoacid_DH-like_N_sf"/>
</dbReference>
<dbReference type="SMART" id="SM00919">
    <property type="entry name" value="Malic_M"/>
    <property type="match status" value="1"/>
</dbReference>
<dbReference type="SUPFAM" id="SSF53223">
    <property type="entry name" value="Aminoacid dehydrogenase-like, N-terminal domain"/>
    <property type="match status" value="1"/>
</dbReference>
<dbReference type="Gene3D" id="3.40.50.720">
    <property type="entry name" value="NAD(P)-binding Rossmann-like Domain"/>
    <property type="match status" value="1"/>
</dbReference>
<comment type="cofactor">
    <cofactor evidence="1">
        <name>Mn(2+)</name>
        <dbReference type="ChEBI" id="CHEBI:29035"/>
    </cofactor>
</comment>
<keyword evidence="5" id="KW-0560">Oxidoreductase</keyword>
<proteinExistence type="inferred from homology"/>
<dbReference type="InterPro" id="IPR001891">
    <property type="entry name" value="Malic_OxRdtase"/>
</dbReference>
<dbReference type="PIRSF" id="PIRSF000106">
    <property type="entry name" value="ME"/>
    <property type="match status" value="1"/>
</dbReference>
<keyword evidence="9" id="KW-1185">Reference proteome</keyword>
<evidence type="ECO:0000256" key="4">
    <source>
        <dbReference type="ARBA" id="ARBA00022723"/>
    </source>
</evidence>
<evidence type="ECO:0000256" key="3">
    <source>
        <dbReference type="ARBA" id="ARBA00008785"/>
    </source>
</evidence>
<dbReference type="PROSITE" id="PS00331">
    <property type="entry name" value="MALIC_ENZYMES"/>
    <property type="match status" value="1"/>
</dbReference>
<dbReference type="EMBL" id="BAAAPO010000042">
    <property type="protein sequence ID" value="GAA1802718.1"/>
    <property type="molecule type" value="Genomic_DNA"/>
</dbReference>
<dbReference type="InterPro" id="IPR015884">
    <property type="entry name" value="Malic_enzyme_CS"/>
</dbReference>
<protein>
    <submittedName>
        <fullName evidence="8">NADP-dependent malic enzyme</fullName>
    </submittedName>
</protein>
<gene>
    <name evidence="8" type="ORF">GCM10009811_28070</name>
</gene>
<dbReference type="InterPro" id="IPR036291">
    <property type="entry name" value="NAD(P)-bd_dom_sf"/>
</dbReference>